<sequence>MTAHSMSFRHSSPLDLAFARVAAGIQTAVGALGRWWQAPVSSEPRNAEELMELAAHYEATQPSYAEDLRAMARRHMD</sequence>
<evidence type="ECO:0000313" key="1">
    <source>
        <dbReference type="EMBL" id="MEK8028310.1"/>
    </source>
</evidence>
<reference evidence="1 2" key="1">
    <citation type="submission" date="2024-04" db="EMBL/GenBank/DDBJ databases">
        <title>Novel species of the genus Ideonella isolated from streams.</title>
        <authorList>
            <person name="Lu H."/>
        </authorList>
    </citation>
    <scope>NUCLEOTIDE SEQUENCE [LARGE SCALE GENOMIC DNA]</scope>
    <source>
        <strain evidence="1 2">BYS139W</strain>
    </source>
</reference>
<dbReference type="RefSeq" id="WP_341376097.1">
    <property type="nucleotide sequence ID" value="NZ_JBBUTF010000022.1"/>
</dbReference>
<name>A0ABU9BI28_9BURK</name>
<keyword evidence="2" id="KW-1185">Reference proteome</keyword>
<organism evidence="1 2">
    <name type="scientific">Pseudaquabacterium rugosum</name>
    <dbReference type="NCBI Taxonomy" id="2984194"/>
    <lineage>
        <taxon>Bacteria</taxon>
        <taxon>Pseudomonadati</taxon>
        <taxon>Pseudomonadota</taxon>
        <taxon>Betaproteobacteria</taxon>
        <taxon>Burkholderiales</taxon>
        <taxon>Sphaerotilaceae</taxon>
        <taxon>Pseudaquabacterium</taxon>
    </lineage>
</organism>
<dbReference type="EMBL" id="JBBUTF010000022">
    <property type="protein sequence ID" value="MEK8028310.1"/>
    <property type="molecule type" value="Genomic_DNA"/>
</dbReference>
<protein>
    <submittedName>
        <fullName evidence="1">Uncharacterized protein</fullName>
    </submittedName>
</protein>
<gene>
    <name evidence="1" type="ORF">AACH11_20310</name>
</gene>
<accession>A0ABU9BI28</accession>
<dbReference type="Proteomes" id="UP001368500">
    <property type="component" value="Unassembled WGS sequence"/>
</dbReference>
<evidence type="ECO:0000313" key="2">
    <source>
        <dbReference type="Proteomes" id="UP001368500"/>
    </source>
</evidence>
<comment type="caution">
    <text evidence="1">The sequence shown here is derived from an EMBL/GenBank/DDBJ whole genome shotgun (WGS) entry which is preliminary data.</text>
</comment>
<proteinExistence type="predicted"/>